<evidence type="ECO:0000313" key="10">
    <source>
        <dbReference type="EMBL" id="KAH6586233.1"/>
    </source>
</evidence>
<keyword evidence="8" id="KW-0804">Transcription</keyword>
<dbReference type="PANTHER" id="PTHR15975">
    <property type="entry name" value="CCR4-NOT TRANSCRIPTION COMPLEX SUBUNIT 11"/>
    <property type="match status" value="1"/>
</dbReference>
<dbReference type="Pfam" id="PF10155">
    <property type="entry name" value="CNOT11"/>
    <property type="match status" value="1"/>
</dbReference>
<gene>
    <name evidence="10" type="ORF">BASA50_000698</name>
</gene>
<dbReference type="EMBL" id="JAFCIX010000575">
    <property type="protein sequence ID" value="KAH6586233.1"/>
    <property type="molecule type" value="Genomic_DNA"/>
</dbReference>
<keyword evidence="11" id="KW-1185">Reference proteome</keyword>
<evidence type="ECO:0000256" key="8">
    <source>
        <dbReference type="ARBA" id="ARBA00023163"/>
    </source>
</evidence>
<evidence type="ECO:0000256" key="4">
    <source>
        <dbReference type="ARBA" id="ARBA00014872"/>
    </source>
</evidence>
<keyword evidence="5" id="KW-0963">Cytoplasm</keyword>
<keyword evidence="9" id="KW-0539">Nucleus</keyword>
<dbReference type="Proteomes" id="UP001648503">
    <property type="component" value="Unassembled WGS sequence"/>
</dbReference>
<protein>
    <recommendedName>
        <fullName evidence="4">CCR4-NOT transcription complex subunit 11</fullName>
    </recommendedName>
</protein>
<dbReference type="PANTHER" id="PTHR15975:SF0">
    <property type="entry name" value="CCR4-NOT TRANSCRIPTION COMPLEX SUBUNIT 11"/>
    <property type="match status" value="1"/>
</dbReference>
<evidence type="ECO:0000256" key="6">
    <source>
        <dbReference type="ARBA" id="ARBA00023015"/>
    </source>
</evidence>
<comment type="similarity">
    <text evidence="3">Belongs to the CNOT11 family.</text>
</comment>
<name>A0ABQ8ETH4_9FUNG</name>
<evidence type="ECO:0000313" key="11">
    <source>
        <dbReference type="Proteomes" id="UP001648503"/>
    </source>
</evidence>
<evidence type="ECO:0000256" key="1">
    <source>
        <dbReference type="ARBA" id="ARBA00004123"/>
    </source>
</evidence>
<keyword evidence="6" id="KW-0805">Transcription regulation</keyword>
<evidence type="ECO:0000256" key="9">
    <source>
        <dbReference type="ARBA" id="ARBA00023242"/>
    </source>
</evidence>
<reference evidence="10 11" key="1">
    <citation type="submission" date="2021-02" db="EMBL/GenBank/DDBJ databases">
        <title>Variation within the Batrachochytrium salamandrivorans European outbreak.</title>
        <authorList>
            <person name="Kelly M."/>
            <person name="Pasmans F."/>
            <person name="Shea T.P."/>
            <person name="Munoz J.F."/>
            <person name="Carranza S."/>
            <person name="Cuomo C.A."/>
            <person name="Martel A."/>
        </authorList>
    </citation>
    <scope>NUCLEOTIDE SEQUENCE [LARGE SCALE GENOMIC DNA]</scope>
    <source>
        <strain evidence="10 11">AMFP18/2</strain>
    </source>
</reference>
<evidence type="ECO:0000256" key="3">
    <source>
        <dbReference type="ARBA" id="ARBA00008030"/>
    </source>
</evidence>
<proteinExistence type="inferred from homology"/>
<comment type="subcellular location">
    <subcellularLocation>
        <location evidence="2">Cytoplasm</location>
    </subcellularLocation>
    <subcellularLocation>
        <location evidence="1">Nucleus</location>
    </subcellularLocation>
</comment>
<evidence type="ECO:0000256" key="2">
    <source>
        <dbReference type="ARBA" id="ARBA00004496"/>
    </source>
</evidence>
<accession>A0ABQ8ETH4</accession>
<sequence length="427" mass="48111">MDLLNMVYDDQMYGLSLMTSASKLSTDTHADLQGILVMLLMHIRLLPELEQRVLVLYTLAQHSPVPPVLCVQGDSSAQRLSIRNHPVAILLMSCMCRMGAFKQATLHERVYAMRLFDTGVEGFKSVRAIDAVNIAVPVSLGDIDRISQIVLTYRHICDGFPDPIRIISQDDIPIENWTRSDAKKMACSIVRGTFPHGIDLVEYMQPASQPPPILPCTIMEKIPWTHPPLSMHDCRFNDSESSVDFSERDHARQLIIYAYTSPLSTTQQRIVSQWIKRLPQIVHMVEVTVNAFAGLVENNPSVAAEFIGGLSKSLKFPSYLDVLIDASTLMHSMEVVNWLAMRSNVVIPQEFLHRYLAKCMVACDPIRDKYMQARQVRLICGFVVSLVQGKVISIMDYQVDLQTFCLEYSHVKEAAELYRLVLQGTGA</sequence>
<evidence type="ECO:0000256" key="5">
    <source>
        <dbReference type="ARBA" id="ARBA00022490"/>
    </source>
</evidence>
<organism evidence="10 11">
    <name type="scientific">Batrachochytrium salamandrivorans</name>
    <dbReference type="NCBI Taxonomy" id="1357716"/>
    <lineage>
        <taxon>Eukaryota</taxon>
        <taxon>Fungi</taxon>
        <taxon>Fungi incertae sedis</taxon>
        <taxon>Chytridiomycota</taxon>
        <taxon>Chytridiomycota incertae sedis</taxon>
        <taxon>Chytridiomycetes</taxon>
        <taxon>Rhizophydiales</taxon>
        <taxon>Rhizophydiales incertae sedis</taxon>
        <taxon>Batrachochytrium</taxon>
    </lineage>
</organism>
<dbReference type="InterPro" id="IPR019312">
    <property type="entry name" value="CNOT11"/>
</dbReference>
<evidence type="ECO:0000256" key="7">
    <source>
        <dbReference type="ARBA" id="ARBA00023158"/>
    </source>
</evidence>
<comment type="caution">
    <text evidence="10">The sequence shown here is derived from an EMBL/GenBank/DDBJ whole genome shotgun (WGS) entry which is preliminary data.</text>
</comment>
<keyword evidence="7" id="KW-0943">RNA-mediated gene silencing</keyword>